<dbReference type="GO" id="GO:0051539">
    <property type="term" value="F:4 iron, 4 sulfur cluster binding"/>
    <property type="evidence" value="ECO:0007669"/>
    <property type="project" value="UniProtKB-KW"/>
</dbReference>
<evidence type="ECO:0000256" key="5">
    <source>
        <dbReference type="ARBA" id="ARBA00023014"/>
    </source>
</evidence>
<dbReference type="Pfam" id="PF13534">
    <property type="entry name" value="Fer4_17"/>
    <property type="match status" value="1"/>
</dbReference>
<sequence length="187" mass="20973">MNQSIDTSEKIHHKFLDKLQARGIDVHACFQCGRCSAGCPVTGFFDLTTMEVVRLAAYGREEDLLASKTIWLCAACETCATRCPNDIEIAALMDVLRELALRKKTVPAEPRVPVFHQSFLQSIRHWGRAYEVGLIVGYKLRSGDLLGDMKLGLQMFGKGKLSLRPHSVKDKTVIEKIFSGQGKEYER</sequence>
<dbReference type="InterPro" id="IPR051460">
    <property type="entry name" value="HdrC_iron-sulfur_subunit"/>
</dbReference>
<dbReference type="RefSeq" id="WP_073373569.1">
    <property type="nucleotide sequence ID" value="NZ_FQXS01000003.1"/>
</dbReference>
<accession>A0A1M5TPF4</accession>
<dbReference type="EMBL" id="FQXS01000003">
    <property type="protein sequence ID" value="SHH52632.1"/>
    <property type="molecule type" value="Genomic_DNA"/>
</dbReference>
<gene>
    <name evidence="7" type="ORF">SAMN02745124_00841</name>
</gene>
<dbReference type="Gene3D" id="1.10.1060.10">
    <property type="entry name" value="Alpha-helical ferredoxin"/>
    <property type="match status" value="1"/>
</dbReference>
<evidence type="ECO:0000313" key="8">
    <source>
        <dbReference type="Proteomes" id="UP000184139"/>
    </source>
</evidence>
<dbReference type="SUPFAM" id="SSF46548">
    <property type="entry name" value="alpha-helical ferredoxin"/>
    <property type="match status" value="1"/>
</dbReference>
<keyword evidence="8" id="KW-1185">Reference proteome</keyword>
<evidence type="ECO:0000256" key="3">
    <source>
        <dbReference type="ARBA" id="ARBA00023002"/>
    </source>
</evidence>
<dbReference type="OrthoDB" id="9769677at2"/>
<dbReference type="Proteomes" id="UP000184139">
    <property type="component" value="Unassembled WGS sequence"/>
</dbReference>
<keyword evidence="3" id="KW-0560">Oxidoreductase</keyword>
<dbReference type="STRING" id="1121409.SAMN02745124_00841"/>
<dbReference type="InterPro" id="IPR009051">
    <property type="entry name" value="Helical_ferredxn"/>
</dbReference>
<dbReference type="PANTHER" id="PTHR43255:SF1">
    <property type="entry name" value="IRON-SULFUR-BINDING OXIDOREDUCTASE FADF-RELATED"/>
    <property type="match status" value="1"/>
</dbReference>
<dbReference type="AlphaFoldDB" id="A0A1M5TPF4"/>
<evidence type="ECO:0000313" key="7">
    <source>
        <dbReference type="EMBL" id="SHH52632.1"/>
    </source>
</evidence>
<dbReference type="PROSITE" id="PS00198">
    <property type="entry name" value="4FE4S_FER_1"/>
    <property type="match status" value="1"/>
</dbReference>
<dbReference type="InterPro" id="IPR017900">
    <property type="entry name" value="4Fe4S_Fe_S_CS"/>
</dbReference>
<dbReference type="PROSITE" id="PS51379">
    <property type="entry name" value="4FE4S_FER_2"/>
    <property type="match status" value="1"/>
</dbReference>
<dbReference type="PANTHER" id="PTHR43255">
    <property type="entry name" value="IRON-SULFUR-BINDING OXIDOREDUCTASE FADF-RELATED-RELATED"/>
    <property type="match status" value="1"/>
</dbReference>
<reference evidence="7 8" key="1">
    <citation type="submission" date="2016-11" db="EMBL/GenBank/DDBJ databases">
        <authorList>
            <person name="Jaros S."/>
            <person name="Januszkiewicz K."/>
            <person name="Wedrychowicz H."/>
        </authorList>
    </citation>
    <scope>NUCLEOTIDE SEQUENCE [LARGE SCALE GENOMIC DNA]</scope>
    <source>
        <strain evidence="7 8">DSM 9705</strain>
    </source>
</reference>
<dbReference type="GO" id="GO:0046872">
    <property type="term" value="F:metal ion binding"/>
    <property type="evidence" value="ECO:0007669"/>
    <property type="project" value="UniProtKB-KW"/>
</dbReference>
<evidence type="ECO:0000256" key="4">
    <source>
        <dbReference type="ARBA" id="ARBA00023004"/>
    </source>
</evidence>
<evidence type="ECO:0000256" key="1">
    <source>
        <dbReference type="ARBA" id="ARBA00022485"/>
    </source>
</evidence>
<dbReference type="GO" id="GO:0016491">
    <property type="term" value="F:oxidoreductase activity"/>
    <property type="evidence" value="ECO:0007669"/>
    <property type="project" value="UniProtKB-KW"/>
</dbReference>
<proteinExistence type="predicted"/>
<name>A0A1M5TPF4_9BACT</name>
<dbReference type="InterPro" id="IPR017896">
    <property type="entry name" value="4Fe4S_Fe-S-bd"/>
</dbReference>
<keyword evidence="4" id="KW-0408">Iron</keyword>
<feature type="domain" description="4Fe-4S ferredoxin-type" evidence="6">
    <location>
        <begin position="20"/>
        <end position="50"/>
    </location>
</feature>
<organism evidence="7 8">
    <name type="scientific">Desulfofustis glycolicus DSM 9705</name>
    <dbReference type="NCBI Taxonomy" id="1121409"/>
    <lineage>
        <taxon>Bacteria</taxon>
        <taxon>Pseudomonadati</taxon>
        <taxon>Thermodesulfobacteriota</taxon>
        <taxon>Desulfobulbia</taxon>
        <taxon>Desulfobulbales</taxon>
        <taxon>Desulfocapsaceae</taxon>
        <taxon>Desulfofustis</taxon>
    </lineage>
</organism>
<dbReference type="GO" id="GO:0005886">
    <property type="term" value="C:plasma membrane"/>
    <property type="evidence" value="ECO:0007669"/>
    <property type="project" value="TreeGrafter"/>
</dbReference>
<keyword evidence="2" id="KW-0479">Metal-binding</keyword>
<keyword evidence="1" id="KW-0004">4Fe-4S</keyword>
<evidence type="ECO:0000259" key="6">
    <source>
        <dbReference type="PROSITE" id="PS51379"/>
    </source>
</evidence>
<evidence type="ECO:0000256" key="2">
    <source>
        <dbReference type="ARBA" id="ARBA00022723"/>
    </source>
</evidence>
<protein>
    <submittedName>
        <fullName evidence="7">Heterodisulfide reductase subunit C</fullName>
    </submittedName>
</protein>
<keyword evidence="5" id="KW-0411">Iron-sulfur</keyword>